<dbReference type="HOGENOM" id="CLU_047855_0_0_1"/>
<feature type="compositionally biased region" description="Low complexity" evidence="1">
    <location>
        <begin position="85"/>
        <end position="94"/>
    </location>
</feature>
<feature type="compositionally biased region" description="Basic and acidic residues" evidence="1">
    <location>
        <begin position="165"/>
        <end position="174"/>
    </location>
</feature>
<feature type="region of interest" description="Disordered" evidence="1">
    <location>
        <begin position="165"/>
        <end position="279"/>
    </location>
</feature>
<dbReference type="OrthoDB" id="2530165at2759"/>
<organism evidence="2 3">
    <name type="scientific">Botryobasidium botryosum (strain FD-172 SS1)</name>
    <dbReference type="NCBI Taxonomy" id="930990"/>
    <lineage>
        <taxon>Eukaryota</taxon>
        <taxon>Fungi</taxon>
        <taxon>Dikarya</taxon>
        <taxon>Basidiomycota</taxon>
        <taxon>Agaricomycotina</taxon>
        <taxon>Agaricomycetes</taxon>
        <taxon>Cantharellales</taxon>
        <taxon>Botryobasidiaceae</taxon>
        <taxon>Botryobasidium</taxon>
    </lineage>
</organism>
<evidence type="ECO:0000256" key="1">
    <source>
        <dbReference type="SAM" id="MobiDB-lite"/>
    </source>
</evidence>
<evidence type="ECO:0000313" key="3">
    <source>
        <dbReference type="Proteomes" id="UP000027195"/>
    </source>
</evidence>
<feature type="compositionally biased region" description="Basic residues" evidence="1">
    <location>
        <begin position="243"/>
        <end position="257"/>
    </location>
</feature>
<dbReference type="Proteomes" id="UP000027195">
    <property type="component" value="Unassembled WGS sequence"/>
</dbReference>
<feature type="compositionally biased region" description="Basic and acidic residues" evidence="1">
    <location>
        <begin position="258"/>
        <end position="275"/>
    </location>
</feature>
<feature type="compositionally biased region" description="Acidic residues" evidence="1">
    <location>
        <begin position="133"/>
        <end position="143"/>
    </location>
</feature>
<gene>
    <name evidence="2" type="ORF">BOTBODRAFT_71009</name>
</gene>
<sequence>MAEEDDLDFLALPERIRAQIDRAFDDVVQGHSNKGKGKAKEAQRTRAASPAAAGGFIRDDDDEEDMGDVPFSKPTTGGFLPDSPPLSTTGSPPLQSALLPLFRVPDALRLLQLPPRDPEVLEVFENAASGWAGEEDSNLEDDGEKGRGVSRRDWRAVCAVLVEQYRDESDHGEVEMEDDGDDLEGAEEVEDVEEIDGGESDEYIEEEGTADEEGDSGSDYGASQAGPSHRKPAARAGKSSGTRSRKGGVRTRARGRPRQSEDEHSGSSPERERYLTRQQKRQCQAAFQLFFPDVTDESELQSKRIMIKDVSRVASLLKEKLSAEDIVEMLEAFSSSPDKSVGLDDFENMMLQVGLV</sequence>
<dbReference type="InterPro" id="IPR011992">
    <property type="entry name" value="EF-hand-dom_pair"/>
</dbReference>
<evidence type="ECO:0000313" key="2">
    <source>
        <dbReference type="EMBL" id="KDQ06330.1"/>
    </source>
</evidence>
<feature type="region of interest" description="Disordered" evidence="1">
    <location>
        <begin position="27"/>
        <end position="96"/>
    </location>
</feature>
<reference evidence="3" key="1">
    <citation type="journal article" date="2014" name="Proc. Natl. Acad. Sci. U.S.A.">
        <title>Extensive sampling of basidiomycete genomes demonstrates inadequacy of the white-rot/brown-rot paradigm for wood decay fungi.</title>
        <authorList>
            <person name="Riley R."/>
            <person name="Salamov A.A."/>
            <person name="Brown D.W."/>
            <person name="Nagy L.G."/>
            <person name="Floudas D."/>
            <person name="Held B.W."/>
            <person name="Levasseur A."/>
            <person name="Lombard V."/>
            <person name="Morin E."/>
            <person name="Otillar R."/>
            <person name="Lindquist E.A."/>
            <person name="Sun H."/>
            <person name="LaButti K.M."/>
            <person name="Schmutz J."/>
            <person name="Jabbour D."/>
            <person name="Luo H."/>
            <person name="Baker S.E."/>
            <person name="Pisabarro A.G."/>
            <person name="Walton J.D."/>
            <person name="Blanchette R.A."/>
            <person name="Henrissat B."/>
            <person name="Martin F."/>
            <person name="Cullen D."/>
            <person name="Hibbett D.S."/>
            <person name="Grigoriev I.V."/>
        </authorList>
    </citation>
    <scope>NUCLEOTIDE SEQUENCE [LARGE SCALE GENOMIC DNA]</scope>
    <source>
        <strain evidence="3">FD-172 SS1</strain>
    </source>
</reference>
<dbReference type="SUPFAM" id="SSF47473">
    <property type="entry name" value="EF-hand"/>
    <property type="match status" value="1"/>
</dbReference>
<dbReference type="AlphaFoldDB" id="A0A067LVR2"/>
<feature type="compositionally biased region" description="Acidic residues" evidence="1">
    <location>
        <begin position="175"/>
        <end position="216"/>
    </location>
</feature>
<proteinExistence type="predicted"/>
<name>A0A067LVR2_BOTB1</name>
<dbReference type="Gene3D" id="1.10.238.10">
    <property type="entry name" value="EF-hand"/>
    <property type="match status" value="1"/>
</dbReference>
<keyword evidence="3" id="KW-1185">Reference proteome</keyword>
<protein>
    <recommendedName>
        <fullName evidence="4">EF-hand domain-containing protein</fullName>
    </recommendedName>
</protein>
<dbReference type="InParanoid" id="A0A067LVR2"/>
<accession>A0A067LVR2</accession>
<dbReference type="EMBL" id="KL198141">
    <property type="protein sequence ID" value="KDQ06330.1"/>
    <property type="molecule type" value="Genomic_DNA"/>
</dbReference>
<evidence type="ECO:0008006" key="4">
    <source>
        <dbReference type="Google" id="ProtNLM"/>
    </source>
</evidence>
<feature type="region of interest" description="Disordered" evidence="1">
    <location>
        <begin position="127"/>
        <end position="150"/>
    </location>
</feature>